<dbReference type="Gene3D" id="1.10.10.10">
    <property type="entry name" value="Winged helix-like DNA-binding domain superfamily/Winged helix DNA-binding domain"/>
    <property type="match status" value="1"/>
</dbReference>
<dbReference type="SUPFAM" id="SSF46785">
    <property type="entry name" value="Winged helix' DNA-binding domain"/>
    <property type="match status" value="1"/>
</dbReference>
<dbReference type="PRINTS" id="PR00034">
    <property type="entry name" value="HTHCRP"/>
</dbReference>
<dbReference type="Pfam" id="PF13545">
    <property type="entry name" value="HTH_Crp_2"/>
    <property type="match status" value="1"/>
</dbReference>
<dbReference type="InterPro" id="IPR036388">
    <property type="entry name" value="WH-like_DNA-bd_sf"/>
</dbReference>
<evidence type="ECO:0000256" key="2">
    <source>
        <dbReference type="ARBA" id="ARBA00023125"/>
    </source>
</evidence>
<dbReference type="InterPro" id="IPR018490">
    <property type="entry name" value="cNMP-bd_dom_sf"/>
</dbReference>
<evidence type="ECO:0000313" key="6">
    <source>
        <dbReference type="EMBL" id="ASG23356.1"/>
    </source>
</evidence>
<dbReference type="PANTHER" id="PTHR24567">
    <property type="entry name" value="CRP FAMILY TRANSCRIPTIONAL REGULATORY PROTEIN"/>
    <property type="match status" value="1"/>
</dbReference>
<dbReference type="PROSITE" id="PS50042">
    <property type="entry name" value="CNMP_BINDING_3"/>
    <property type="match status" value="1"/>
</dbReference>
<feature type="domain" description="HTH crp-type" evidence="5">
    <location>
        <begin position="154"/>
        <end position="229"/>
    </location>
</feature>
<dbReference type="InterPro" id="IPR050397">
    <property type="entry name" value="Env_Response_Regulators"/>
</dbReference>
<keyword evidence="3" id="KW-0804">Transcription</keyword>
<dbReference type="PROSITE" id="PS51063">
    <property type="entry name" value="HTH_CRP_2"/>
    <property type="match status" value="1"/>
</dbReference>
<keyword evidence="2" id="KW-0238">DNA-binding</keyword>
<dbReference type="PANTHER" id="PTHR24567:SF74">
    <property type="entry name" value="HTH-TYPE TRANSCRIPTIONAL REGULATOR ARCR"/>
    <property type="match status" value="1"/>
</dbReference>
<dbReference type="Pfam" id="PF00027">
    <property type="entry name" value="cNMP_binding"/>
    <property type="match status" value="1"/>
</dbReference>
<dbReference type="InterPro" id="IPR012318">
    <property type="entry name" value="HTH_CRP"/>
</dbReference>
<reference evidence="6 7" key="1">
    <citation type="submission" date="2017-06" db="EMBL/GenBank/DDBJ databases">
        <title>Complete genome sequence of Nitrospirillum amazonense strain CBAmC, an endophytic nitrogen-fixing and plant growth-promoting bacterium, isolated from sugarcane.</title>
        <authorList>
            <person name="Schwab S."/>
            <person name="dos Santos Teixeira K.R."/>
            <person name="Simoes Araujo J.L."/>
            <person name="Soares Vidal M."/>
            <person name="Borges de Freitas H.R."/>
            <person name="Rivello Crivelaro A.L."/>
            <person name="Bueno de Camargo Nunes A."/>
            <person name="dos Santos C.M."/>
            <person name="Palmeira da Silva Rosa D."/>
            <person name="da Silva Padilha D."/>
            <person name="da Silva E."/>
            <person name="Araujo Terra L."/>
            <person name="Soares Mendes V."/>
            <person name="Farinelli L."/>
            <person name="Magalhaes Cruz L."/>
            <person name="Baldani J.I."/>
        </authorList>
    </citation>
    <scope>NUCLEOTIDE SEQUENCE [LARGE SCALE GENOMIC DNA]</scope>
    <source>
        <strain evidence="6 7">CBAmC</strain>
    </source>
</reference>
<sequence length="236" mass="25555">MGEWKVDKRAVAQVLEGRGWLAEQPADLRAEILARGRLRTYADGQAVYRGGDAPDGLYALVTGRMRLATVQEDGREVVILHAGPGHWFGEVSMVDGLPRGQTAVARGESVVLHLAAQAFAQIVGADPRRWANFAGILSRHLRQATHYLGEVLALPTPQRTARLLALLCRLEEAPPDDTGCAPVLLPLSQEDLAGMLGLSRQTANRALGRLERAGLVRRGYGGIEVRDAGALERFVD</sequence>
<evidence type="ECO:0000259" key="4">
    <source>
        <dbReference type="PROSITE" id="PS50042"/>
    </source>
</evidence>
<dbReference type="InterPro" id="IPR036390">
    <property type="entry name" value="WH_DNA-bd_sf"/>
</dbReference>
<evidence type="ECO:0000259" key="5">
    <source>
        <dbReference type="PROSITE" id="PS51063"/>
    </source>
</evidence>
<dbReference type="SMART" id="SM00100">
    <property type="entry name" value="cNMP"/>
    <property type="match status" value="1"/>
</dbReference>
<dbReference type="GO" id="GO:0005829">
    <property type="term" value="C:cytosol"/>
    <property type="evidence" value="ECO:0007669"/>
    <property type="project" value="TreeGrafter"/>
</dbReference>
<gene>
    <name evidence="6" type="ORF">Y958_21340</name>
</gene>
<dbReference type="EMBL" id="CP022111">
    <property type="protein sequence ID" value="ASG23356.1"/>
    <property type="molecule type" value="Genomic_DNA"/>
</dbReference>
<dbReference type="KEGG" id="nao:Y958_21340"/>
<organism evidence="6 7">
    <name type="scientific">Nitrospirillum viridazoti CBAmc</name>
    <dbReference type="NCBI Taxonomy" id="1441467"/>
    <lineage>
        <taxon>Bacteria</taxon>
        <taxon>Pseudomonadati</taxon>
        <taxon>Pseudomonadota</taxon>
        <taxon>Alphaproteobacteria</taxon>
        <taxon>Rhodospirillales</taxon>
        <taxon>Azospirillaceae</taxon>
        <taxon>Nitrospirillum</taxon>
        <taxon>Nitrospirillum viridazoti</taxon>
    </lineage>
</organism>
<proteinExistence type="predicted"/>
<keyword evidence="1" id="KW-0805">Transcription regulation</keyword>
<dbReference type="InterPro" id="IPR014710">
    <property type="entry name" value="RmlC-like_jellyroll"/>
</dbReference>
<dbReference type="CDD" id="cd00038">
    <property type="entry name" value="CAP_ED"/>
    <property type="match status" value="1"/>
</dbReference>
<evidence type="ECO:0000256" key="1">
    <source>
        <dbReference type="ARBA" id="ARBA00023015"/>
    </source>
</evidence>
<dbReference type="Proteomes" id="UP000197153">
    <property type="component" value="Chromosome 2"/>
</dbReference>
<dbReference type="SUPFAM" id="SSF51206">
    <property type="entry name" value="cAMP-binding domain-like"/>
    <property type="match status" value="1"/>
</dbReference>
<dbReference type="GO" id="GO:0003677">
    <property type="term" value="F:DNA binding"/>
    <property type="evidence" value="ECO:0007669"/>
    <property type="project" value="UniProtKB-KW"/>
</dbReference>
<accession>A0A248JXV8</accession>
<evidence type="ECO:0000313" key="7">
    <source>
        <dbReference type="Proteomes" id="UP000197153"/>
    </source>
</evidence>
<dbReference type="InterPro" id="IPR000595">
    <property type="entry name" value="cNMP-bd_dom"/>
</dbReference>
<name>A0A248JXV8_9PROT</name>
<feature type="domain" description="Cyclic nucleotide-binding" evidence="4">
    <location>
        <begin position="20"/>
        <end position="124"/>
    </location>
</feature>
<dbReference type="GO" id="GO:0003700">
    <property type="term" value="F:DNA-binding transcription factor activity"/>
    <property type="evidence" value="ECO:0007669"/>
    <property type="project" value="TreeGrafter"/>
</dbReference>
<keyword evidence="7" id="KW-1185">Reference proteome</keyword>
<dbReference type="AlphaFoldDB" id="A0A248JXV8"/>
<protein>
    <submittedName>
        <fullName evidence="6">Crp/Fnr family transcriptional regulator</fullName>
    </submittedName>
</protein>
<dbReference type="SMART" id="SM00419">
    <property type="entry name" value="HTH_CRP"/>
    <property type="match status" value="1"/>
</dbReference>
<evidence type="ECO:0000256" key="3">
    <source>
        <dbReference type="ARBA" id="ARBA00023163"/>
    </source>
</evidence>
<dbReference type="Gene3D" id="2.60.120.10">
    <property type="entry name" value="Jelly Rolls"/>
    <property type="match status" value="1"/>
</dbReference>